<dbReference type="Proteomes" id="UP000663419">
    <property type="component" value="Chromosome 4"/>
</dbReference>
<name>A0A8A1LLJ0_AJEC8</name>
<evidence type="ECO:0000313" key="2">
    <source>
        <dbReference type="Proteomes" id="UP000663419"/>
    </source>
</evidence>
<evidence type="ECO:0000313" key="1">
    <source>
        <dbReference type="EMBL" id="QSS54849.1"/>
    </source>
</evidence>
<organism evidence="1 2">
    <name type="scientific">Ajellomyces capsulatus (strain H88)</name>
    <name type="common">Darling's disease fungus</name>
    <name type="synonym">Histoplasma capsulatum</name>
    <dbReference type="NCBI Taxonomy" id="544711"/>
    <lineage>
        <taxon>Eukaryota</taxon>
        <taxon>Fungi</taxon>
        <taxon>Dikarya</taxon>
        <taxon>Ascomycota</taxon>
        <taxon>Pezizomycotina</taxon>
        <taxon>Eurotiomycetes</taxon>
        <taxon>Eurotiomycetidae</taxon>
        <taxon>Onygenales</taxon>
        <taxon>Ajellomycetaceae</taxon>
        <taxon>Histoplasma</taxon>
    </lineage>
</organism>
<accession>A0A8A1LLJ0</accession>
<protein>
    <submittedName>
        <fullName evidence="1">Uncharacterized protein</fullName>
    </submittedName>
</protein>
<dbReference type="VEuPathDB" id="FungiDB:I7I53_02540"/>
<dbReference type="AlphaFoldDB" id="A0A8A1LLJ0"/>
<sequence length="69" mass="8229">MLLFRSDLSPYSLAHHLLWYKLYIGLWILFHNDFSIGRETNIFPGSRVQFSRTIQASKPPFHFEETKTK</sequence>
<gene>
    <name evidence="1" type="ORF">I7I53_02540</name>
</gene>
<proteinExistence type="predicted"/>
<reference evidence="1" key="1">
    <citation type="submission" date="2021-01" db="EMBL/GenBank/DDBJ databases">
        <title>Chromosome-level genome assembly of a human fungal pathogen reveals clustering of transcriptionally co-regulated genes.</title>
        <authorList>
            <person name="Voorhies M."/>
            <person name="Cohen S."/>
            <person name="Shea T.P."/>
            <person name="Petrus S."/>
            <person name="Munoz J.F."/>
            <person name="Poplawski S."/>
            <person name="Goldman W.E."/>
            <person name="Michael T."/>
            <person name="Cuomo C.A."/>
            <person name="Sil A."/>
            <person name="Beyhan S."/>
        </authorList>
    </citation>
    <scope>NUCLEOTIDE SEQUENCE</scope>
    <source>
        <strain evidence="1">H88</strain>
    </source>
</reference>
<dbReference type="EMBL" id="CP069105">
    <property type="protein sequence ID" value="QSS54849.1"/>
    <property type="molecule type" value="Genomic_DNA"/>
</dbReference>